<sequence length="132" mass="14766">MPAFSTSFQRVWMKARMPFHPVKGRRSVMKRLDPAAPHFEGLPAFDRLSPDDAQFVDAIHTFTGSSIVPGVGIKQSVAHVDFYPNGGSFQPGCKMLDIYSNVLQYGLQGTTEPHAQIRVDKNKAPFDVIYRQ</sequence>
<accession>A0ABD0MWL7</accession>
<dbReference type="AlphaFoldDB" id="A0ABD0MWL7"/>
<feature type="domain" description="Lipase" evidence="5">
    <location>
        <begin position="32"/>
        <end position="111"/>
    </location>
</feature>
<dbReference type="SUPFAM" id="SSF53474">
    <property type="entry name" value="alpha/beta-Hydrolases"/>
    <property type="match status" value="1"/>
</dbReference>
<dbReference type="GO" id="GO:0005576">
    <property type="term" value="C:extracellular region"/>
    <property type="evidence" value="ECO:0007669"/>
    <property type="project" value="UniProtKB-SubCell"/>
</dbReference>
<evidence type="ECO:0000256" key="4">
    <source>
        <dbReference type="RuleBase" id="RU004262"/>
    </source>
</evidence>
<dbReference type="EMBL" id="JAMKFB020000031">
    <property type="protein sequence ID" value="KAL0154370.1"/>
    <property type="molecule type" value="Genomic_DNA"/>
</dbReference>
<evidence type="ECO:0000256" key="3">
    <source>
        <dbReference type="ARBA" id="ARBA00022525"/>
    </source>
</evidence>
<evidence type="ECO:0000313" key="7">
    <source>
        <dbReference type="Proteomes" id="UP001529510"/>
    </source>
</evidence>
<dbReference type="Proteomes" id="UP001529510">
    <property type="component" value="Unassembled WGS sequence"/>
</dbReference>
<evidence type="ECO:0000256" key="2">
    <source>
        <dbReference type="ARBA" id="ARBA00010701"/>
    </source>
</evidence>
<evidence type="ECO:0000313" key="6">
    <source>
        <dbReference type="EMBL" id="KAL0154370.1"/>
    </source>
</evidence>
<protein>
    <recommendedName>
        <fullName evidence="5">Lipase domain-containing protein</fullName>
    </recommendedName>
</protein>
<keyword evidence="3" id="KW-0964">Secreted</keyword>
<comment type="caution">
    <text evidence="6">The sequence shown here is derived from an EMBL/GenBank/DDBJ whole genome shotgun (WGS) entry which is preliminary data.</text>
</comment>
<proteinExistence type="inferred from homology"/>
<evidence type="ECO:0000256" key="1">
    <source>
        <dbReference type="ARBA" id="ARBA00004613"/>
    </source>
</evidence>
<comment type="subcellular location">
    <subcellularLocation>
        <location evidence="1">Secreted</location>
    </subcellularLocation>
</comment>
<dbReference type="PANTHER" id="PTHR11610:SF2">
    <property type="entry name" value="HEPATIC TRIACYLGLYCEROL LIPASE"/>
    <property type="match status" value="1"/>
</dbReference>
<dbReference type="InterPro" id="IPR029058">
    <property type="entry name" value="AB_hydrolase_fold"/>
</dbReference>
<dbReference type="InterPro" id="IPR013818">
    <property type="entry name" value="Lipase"/>
</dbReference>
<reference evidence="6 7" key="1">
    <citation type="submission" date="2024-05" db="EMBL/GenBank/DDBJ databases">
        <title>Genome sequencing and assembly of Indian major carp, Cirrhinus mrigala (Hamilton, 1822).</title>
        <authorList>
            <person name="Mohindra V."/>
            <person name="Chowdhury L.M."/>
            <person name="Lal K."/>
            <person name="Jena J.K."/>
        </authorList>
    </citation>
    <scope>NUCLEOTIDE SEQUENCE [LARGE SCALE GENOMIC DNA]</scope>
    <source>
        <strain evidence="6">CM1030</strain>
        <tissue evidence="6">Blood</tissue>
    </source>
</reference>
<organism evidence="6 7">
    <name type="scientific">Cirrhinus mrigala</name>
    <name type="common">Mrigala</name>
    <dbReference type="NCBI Taxonomy" id="683832"/>
    <lineage>
        <taxon>Eukaryota</taxon>
        <taxon>Metazoa</taxon>
        <taxon>Chordata</taxon>
        <taxon>Craniata</taxon>
        <taxon>Vertebrata</taxon>
        <taxon>Euteleostomi</taxon>
        <taxon>Actinopterygii</taxon>
        <taxon>Neopterygii</taxon>
        <taxon>Teleostei</taxon>
        <taxon>Ostariophysi</taxon>
        <taxon>Cypriniformes</taxon>
        <taxon>Cyprinidae</taxon>
        <taxon>Labeoninae</taxon>
        <taxon>Labeonini</taxon>
        <taxon>Cirrhinus</taxon>
    </lineage>
</organism>
<dbReference type="PANTHER" id="PTHR11610">
    <property type="entry name" value="LIPASE"/>
    <property type="match status" value="1"/>
</dbReference>
<comment type="similarity">
    <text evidence="2 4">Belongs to the AB hydrolase superfamily. Lipase family.</text>
</comment>
<dbReference type="Pfam" id="PF00151">
    <property type="entry name" value="Lipase"/>
    <property type="match status" value="1"/>
</dbReference>
<dbReference type="InterPro" id="IPR000734">
    <property type="entry name" value="TAG_lipase"/>
</dbReference>
<feature type="non-terminal residue" evidence="6">
    <location>
        <position position="132"/>
    </location>
</feature>
<name>A0ABD0MWL7_CIRMR</name>
<dbReference type="Gene3D" id="3.40.50.1820">
    <property type="entry name" value="alpha/beta hydrolase"/>
    <property type="match status" value="1"/>
</dbReference>
<keyword evidence="7" id="KW-1185">Reference proteome</keyword>
<gene>
    <name evidence="6" type="ORF">M9458_050336</name>
</gene>
<evidence type="ECO:0000259" key="5">
    <source>
        <dbReference type="Pfam" id="PF00151"/>
    </source>
</evidence>